<protein>
    <submittedName>
        <fullName evidence="1">Uncharacterized protein</fullName>
    </submittedName>
</protein>
<proteinExistence type="predicted"/>
<keyword evidence="2" id="KW-1185">Reference proteome</keyword>
<dbReference type="EMBL" id="BGPR01036799">
    <property type="protein sequence ID" value="GBO12145.1"/>
    <property type="molecule type" value="Genomic_DNA"/>
</dbReference>
<gene>
    <name evidence="1" type="ORF">AVEN_43049_1</name>
</gene>
<name>A0A4Y2UGC1_ARAVE</name>
<accession>A0A4Y2UGC1</accession>
<dbReference type="OrthoDB" id="616263at2759"/>
<dbReference type="Proteomes" id="UP000499080">
    <property type="component" value="Unassembled WGS sequence"/>
</dbReference>
<dbReference type="AlphaFoldDB" id="A0A4Y2UGC1"/>
<evidence type="ECO:0000313" key="1">
    <source>
        <dbReference type="EMBL" id="GBO12145.1"/>
    </source>
</evidence>
<feature type="non-terminal residue" evidence="1">
    <location>
        <position position="1"/>
    </location>
</feature>
<reference evidence="1 2" key="1">
    <citation type="journal article" date="2019" name="Sci. Rep.">
        <title>Orb-weaving spider Araneus ventricosus genome elucidates the spidroin gene catalogue.</title>
        <authorList>
            <person name="Kono N."/>
            <person name="Nakamura H."/>
            <person name="Ohtoshi R."/>
            <person name="Moran D.A.P."/>
            <person name="Shinohara A."/>
            <person name="Yoshida Y."/>
            <person name="Fujiwara M."/>
            <person name="Mori M."/>
            <person name="Tomita M."/>
            <person name="Arakawa K."/>
        </authorList>
    </citation>
    <scope>NUCLEOTIDE SEQUENCE [LARGE SCALE GENOMIC DNA]</scope>
</reference>
<comment type="caution">
    <text evidence="1">The sequence shown here is derived from an EMBL/GenBank/DDBJ whole genome shotgun (WGS) entry which is preliminary data.</text>
</comment>
<evidence type="ECO:0000313" key="2">
    <source>
        <dbReference type="Proteomes" id="UP000499080"/>
    </source>
</evidence>
<sequence length="57" mass="6677">KLKEHLTGTRFSSDIDVKRATENWFNGQGCDFYQSWVKEVGLRSDKCLNRFSGYTEK</sequence>
<organism evidence="1 2">
    <name type="scientific">Araneus ventricosus</name>
    <name type="common">Orbweaver spider</name>
    <name type="synonym">Epeira ventricosa</name>
    <dbReference type="NCBI Taxonomy" id="182803"/>
    <lineage>
        <taxon>Eukaryota</taxon>
        <taxon>Metazoa</taxon>
        <taxon>Ecdysozoa</taxon>
        <taxon>Arthropoda</taxon>
        <taxon>Chelicerata</taxon>
        <taxon>Arachnida</taxon>
        <taxon>Araneae</taxon>
        <taxon>Araneomorphae</taxon>
        <taxon>Entelegynae</taxon>
        <taxon>Araneoidea</taxon>
        <taxon>Araneidae</taxon>
        <taxon>Araneus</taxon>
    </lineage>
</organism>